<dbReference type="Proteomes" id="UP000199752">
    <property type="component" value="Chromosome 7"/>
</dbReference>
<sequence>MNVSFPTISKIVKQEENNYVFFGEKISIRACSQSCEYLTVFQDNELCGENYQLGLSNLGSFEHFDSIYKRSGFGEKFKFYRNLFLNSEFYLLKLDHLLINSCNEKEHIQYGDKFYISSFIHDEVFIVGFEQTSGKFILSKFEEISKSLNNNNGSDDFLIKKYQWSLDKIAISKDESTLGGISNSSIPNAHSVKYNEIFTIKFNGEDIVSTNAINTNLKMQFSQLSIDNTSISGRGSYWTIIPLKIEGTVYPNWFLMKEILKNKKNNTLKFLDSKIIEKLIYNQSNYSKVKIEPIQLETVELVLNRPIGWDKPSINFSENKFTLNTSNKFLSKSVISLPSITGFVFDHAEIGINNTIRHNIIPNNLSSFSVKIQEQLILEDILNCLICNNGNYIKVTEQIIEFFHNCEHLDFVSEDLYIFEINSTCNEKYLDLHFISGREGMSVFSHQIFDDPSNLQYIYKDMMNNKILEESKSENTLDDSLEIKNILPANIIKKNPSLYPLSYKTLELSSLHRRIRKFLKVHESGNSQFGIISNTLCDSFRELLRHFMIKITKFESNLRKGQLTVQNICAYSQQALITLKALDLISVQVLHKKGCEIIDQVYKIANNEFKGEESSQKIANFVFNQVFLSWFKHFLTPWLKFGTAFDHFSEFINYNLSTKKKKFNKENIHSKNFYREKERKIYFILPSFMHELVEKVNYIGLVSHFVSHINHLHSQNLSFDAVKENGMLNCKKLENTLEQMLHSLSNKSDLIRNEEVKLYINSMFFESQLLIYSVCNSITDVRYCINKFYEIFFCANDSLIQEFIEHIHKLVFRGERADFNSSSNITRKWSELMVKYYGVSNDSDKSDRFVCKVEKNLITESATEELFNPAKWEIKSVLFEEGFKFIQKDKQNISCSDAFKYLTIEFHEIKTFGLIWPRELLYKYEVIFRLVFHLKYINYLLNNIWILHQTSNNLDCEMSKKKPNISISGLIYKSYFLRQKMLLLTTGILEYIYQDIIIPIWGKMMQNLKNISTLEELNSYQDRLLNEILTLCFFSEGELLHSLYMILSLCHLFASHSNLLNIYGFSELEKKISHKITGTKNGKYEESVHISTYGRNLCKKGEFERSSNTFCTNTHIKGLLIDTTYINLVEKFSSKFELLLSRFFNNISNCKSKNINLINKLLLKLNFNSFYIGKIPASVETWGEYTLNENSSCDELIDESG</sequence>
<dbReference type="GO" id="GO:0007020">
    <property type="term" value="P:microtubule nucleation"/>
    <property type="evidence" value="ECO:0007669"/>
    <property type="project" value="InterPro"/>
</dbReference>
<keyword evidence="4" id="KW-0493">Microtubule</keyword>
<proteinExistence type="inferred from homology"/>
<dbReference type="Pfam" id="PF04130">
    <property type="entry name" value="GCP_C_terminal"/>
    <property type="match status" value="1"/>
</dbReference>
<evidence type="ECO:0000256" key="5">
    <source>
        <dbReference type="ARBA" id="ARBA00023212"/>
    </source>
</evidence>
<dbReference type="VEuPathDB" id="CryptoDB:Chro.70344"/>
<gene>
    <name evidence="7" type="ORF">CHUDEA7_3060</name>
</gene>
<dbReference type="GO" id="GO:0000930">
    <property type="term" value="C:gamma-tubulin complex"/>
    <property type="evidence" value="ECO:0007669"/>
    <property type="project" value="TreeGrafter"/>
</dbReference>
<dbReference type="GO" id="GO:0005874">
    <property type="term" value="C:microtubule"/>
    <property type="evidence" value="ECO:0007669"/>
    <property type="project" value="UniProtKB-KW"/>
</dbReference>
<dbReference type="GO" id="GO:0000922">
    <property type="term" value="C:spindle pole"/>
    <property type="evidence" value="ECO:0007669"/>
    <property type="project" value="InterPro"/>
</dbReference>
<dbReference type="GO" id="GO:0043015">
    <property type="term" value="F:gamma-tubulin binding"/>
    <property type="evidence" value="ECO:0007669"/>
    <property type="project" value="InterPro"/>
</dbReference>
<dbReference type="PANTHER" id="PTHR19302:SF13">
    <property type="entry name" value="GAMMA-TUBULIN COMPLEX COMPONENT 2"/>
    <property type="match status" value="1"/>
</dbReference>
<protein>
    <recommendedName>
        <fullName evidence="6">Gamma tubulin complex component C-terminal domain-containing protein</fullName>
    </recommendedName>
</protein>
<evidence type="ECO:0000256" key="3">
    <source>
        <dbReference type="ARBA" id="ARBA00022490"/>
    </source>
</evidence>
<comment type="subcellular location">
    <subcellularLocation>
        <location evidence="1">Cytoplasm</location>
        <location evidence="1">Cytoskeleton</location>
    </subcellularLocation>
</comment>
<dbReference type="VEuPathDB" id="CryptoDB:ChTU502y2012_407g1500"/>
<dbReference type="GO" id="GO:0000278">
    <property type="term" value="P:mitotic cell cycle"/>
    <property type="evidence" value="ECO:0007669"/>
    <property type="project" value="TreeGrafter"/>
</dbReference>
<dbReference type="AlphaFoldDB" id="A0A0S4TJB1"/>
<evidence type="ECO:0000256" key="4">
    <source>
        <dbReference type="ARBA" id="ARBA00022701"/>
    </source>
</evidence>
<organism evidence="7">
    <name type="scientific">Cryptosporidium hominis</name>
    <dbReference type="NCBI Taxonomy" id="237895"/>
    <lineage>
        <taxon>Eukaryota</taxon>
        <taxon>Sar</taxon>
        <taxon>Alveolata</taxon>
        <taxon>Apicomplexa</taxon>
        <taxon>Conoidasida</taxon>
        <taxon>Coccidia</taxon>
        <taxon>Eucoccidiorida</taxon>
        <taxon>Eimeriorina</taxon>
        <taxon>Cryptosporidiidae</taxon>
        <taxon>Cryptosporidium</taxon>
    </lineage>
</organism>
<dbReference type="Gene3D" id="1.20.120.1900">
    <property type="entry name" value="Gamma-tubulin complex, C-terminal domain"/>
    <property type="match status" value="1"/>
</dbReference>
<comment type="similarity">
    <text evidence="2">Belongs to the TUBGCP family.</text>
</comment>
<feature type="domain" description="Gamma tubulin complex component C-terminal" evidence="6">
    <location>
        <begin position="860"/>
        <end position="1171"/>
    </location>
</feature>
<dbReference type="InterPro" id="IPR007259">
    <property type="entry name" value="GCP"/>
</dbReference>
<dbReference type="InterPro" id="IPR042241">
    <property type="entry name" value="GCP_C_sf"/>
</dbReference>
<dbReference type="PANTHER" id="PTHR19302">
    <property type="entry name" value="GAMMA TUBULIN COMPLEX PROTEIN"/>
    <property type="match status" value="1"/>
</dbReference>
<dbReference type="GO" id="GO:0031122">
    <property type="term" value="P:cytoplasmic microtubule organization"/>
    <property type="evidence" value="ECO:0007669"/>
    <property type="project" value="TreeGrafter"/>
</dbReference>
<evidence type="ECO:0000256" key="2">
    <source>
        <dbReference type="ARBA" id="ARBA00010337"/>
    </source>
</evidence>
<dbReference type="GO" id="GO:0051225">
    <property type="term" value="P:spindle assembly"/>
    <property type="evidence" value="ECO:0007669"/>
    <property type="project" value="TreeGrafter"/>
</dbReference>
<dbReference type="EMBL" id="LN877953">
    <property type="protein sequence ID" value="CUV07292.1"/>
    <property type="molecule type" value="Genomic_DNA"/>
</dbReference>
<reference evidence="7" key="1">
    <citation type="submission" date="2015-08" db="EMBL/GenBank/DDBJ databases">
        <authorList>
            <person name="Babu N.S."/>
            <person name="Beckwith C.J."/>
            <person name="Beseler K.G."/>
            <person name="Brison A."/>
            <person name="Carone J.V."/>
            <person name="Caskin T.P."/>
            <person name="Diamond M."/>
            <person name="Durham M.E."/>
            <person name="Foxe J.M."/>
            <person name="Go M."/>
            <person name="Henderson B.A."/>
            <person name="Jones I.B."/>
            <person name="McGettigan J.A."/>
            <person name="Micheletti S.J."/>
            <person name="Nasrallah M.E."/>
            <person name="Ortiz D."/>
            <person name="Piller C.R."/>
            <person name="Privatt S.R."/>
            <person name="Schneider S.L."/>
            <person name="Sharp S."/>
            <person name="Smith T.C."/>
            <person name="Stanton J.D."/>
            <person name="Ullery H.E."/>
            <person name="Wilson R.J."/>
            <person name="Serrano M.G."/>
            <person name="Buck G."/>
            <person name="Lee V."/>
            <person name="Wang Y."/>
            <person name="Carvalho R."/>
            <person name="Voegtly L."/>
            <person name="Shi R."/>
            <person name="Duckworth R."/>
            <person name="Johnson A."/>
            <person name="Loviza R."/>
            <person name="Walstead R."/>
            <person name="Shah Z."/>
            <person name="Kiflezghi M."/>
            <person name="Wade K."/>
            <person name="Ball S.L."/>
            <person name="Bradley K.W."/>
            <person name="Asai D.J."/>
            <person name="Bowman C.A."/>
            <person name="Russell D.A."/>
            <person name="Pope W.H."/>
            <person name="Jacobs-Sera D."/>
            <person name="Hendrix R.W."/>
            <person name="Hatfull G.F."/>
        </authorList>
    </citation>
    <scope>NUCLEOTIDE SEQUENCE [LARGE SCALE GENOMIC DNA]</scope>
</reference>
<dbReference type="GO" id="GO:0051321">
    <property type="term" value="P:meiotic cell cycle"/>
    <property type="evidence" value="ECO:0007669"/>
    <property type="project" value="TreeGrafter"/>
</dbReference>
<keyword evidence="3" id="KW-0963">Cytoplasm</keyword>
<evidence type="ECO:0000256" key="1">
    <source>
        <dbReference type="ARBA" id="ARBA00004245"/>
    </source>
</evidence>
<keyword evidence="5" id="KW-0206">Cytoskeleton</keyword>
<name>A0A0S4TJB1_CRYHO</name>
<dbReference type="VEuPathDB" id="CryptoDB:GY17_00003023"/>
<evidence type="ECO:0000259" key="6">
    <source>
        <dbReference type="Pfam" id="PF04130"/>
    </source>
</evidence>
<dbReference type="VEuPathDB" id="CryptoDB:CHUDEA7_3060"/>
<dbReference type="InterPro" id="IPR040457">
    <property type="entry name" value="GCP_C"/>
</dbReference>
<dbReference type="GO" id="GO:0051011">
    <property type="term" value="F:microtubule minus-end binding"/>
    <property type="evidence" value="ECO:0007669"/>
    <property type="project" value="TreeGrafter"/>
</dbReference>
<accession>A0A0S4TJB1</accession>
<evidence type="ECO:0000313" key="7">
    <source>
        <dbReference type="EMBL" id="CUV07292.1"/>
    </source>
</evidence>